<dbReference type="CDD" id="cd01949">
    <property type="entry name" value="GGDEF"/>
    <property type="match status" value="1"/>
</dbReference>
<proteinExistence type="predicted"/>
<dbReference type="Pfam" id="PF00563">
    <property type="entry name" value="EAL"/>
    <property type="match status" value="1"/>
</dbReference>
<dbReference type="PANTHER" id="PTHR33121">
    <property type="entry name" value="CYCLIC DI-GMP PHOSPHODIESTERASE PDEF"/>
    <property type="match status" value="1"/>
</dbReference>
<dbReference type="InterPro" id="IPR050706">
    <property type="entry name" value="Cyclic-di-GMP_PDE-like"/>
</dbReference>
<dbReference type="Pfam" id="PF00990">
    <property type="entry name" value="GGDEF"/>
    <property type="match status" value="1"/>
</dbReference>
<dbReference type="InterPro" id="IPR043128">
    <property type="entry name" value="Rev_trsase/Diguanyl_cyclase"/>
</dbReference>
<evidence type="ECO:0000256" key="1">
    <source>
        <dbReference type="SAM" id="Phobius"/>
    </source>
</evidence>
<dbReference type="PROSITE" id="PS50887">
    <property type="entry name" value="GGDEF"/>
    <property type="match status" value="1"/>
</dbReference>
<reference evidence="4" key="1">
    <citation type="journal article" date="2019" name="PLoS Negl. Trop. Dis.">
        <title>Revisiting the worldwide diversity of Leptospira species in the environment.</title>
        <authorList>
            <person name="Vincent A.T."/>
            <person name="Schiettekatte O."/>
            <person name="Bourhy P."/>
            <person name="Veyrier F.J."/>
            <person name="Picardeau M."/>
        </authorList>
    </citation>
    <scope>NUCLEOTIDE SEQUENCE [LARGE SCALE GENOMIC DNA]</scope>
    <source>
        <strain evidence="4">201702476</strain>
    </source>
</reference>
<keyword evidence="1" id="KW-1133">Transmembrane helix</keyword>
<feature type="transmembrane region" description="Helical" evidence="1">
    <location>
        <begin position="98"/>
        <end position="117"/>
    </location>
</feature>
<gene>
    <name evidence="4" type="ORF">EHQ58_09885</name>
</gene>
<keyword evidence="5" id="KW-1185">Reference proteome</keyword>
<evidence type="ECO:0000313" key="4">
    <source>
        <dbReference type="EMBL" id="TGL59209.1"/>
    </source>
</evidence>
<name>A0A4R9K0M4_9LEPT</name>
<dbReference type="CDD" id="cd01948">
    <property type="entry name" value="EAL"/>
    <property type="match status" value="1"/>
</dbReference>
<dbReference type="Gene3D" id="3.20.20.450">
    <property type="entry name" value="EAL domain"/>
    <property type="match status" value="1"/>
</dbReference>
<dbReference type="SMART" id="SM00052">
    <property type="entry name" value="EAL"/>
    <property type="match status" value="1"/>
</dbReference>
<feature type="domain" description="GGDEF" evidence="3">
    <location>
        <begin position="256"/>
        <end position="389"/>
    </location>
</feature>
<dbReference type="InterPro" id="IPR001633">
    <property type="entry name" value="EAL_dom"/>
</dbReference>
<keyword evidence="1" id="KW-0472">Membrane</keyword>
<feature type="transmembrane region" description="Helical" evidence="1">
    <location>
        <begin position="179"/>
        <end position="198"/>
    </location>
</feature>
<dbReference type="NCBIfam" id="TIGR00254">
    <property type="entry name" value="GGDEF"/>
    <property type="match status" value="1"/>
</dbReference>
<dbReference type="AlphaFoldDB" id="A0A4R9K0M4"/>
<feature type="domain" description="EAL" evidence="2">
    <location>
        <begin position="398"/>
        <end position="652"/>
    </location>
</feature>
<dbReference type="PROSITE" id="PS50883">
    <property type="entry name" value="EAL"/>
    <property type="match status" value="1"/>
</dbReference>
<dbReference type="SUPFAM" id="SSF55073">
    <property type="entry name" value="Nucleotide cyclase"/>
    <property type="match status" value="1"/>
</dbReference>
<dbReference type="GO" id="GO:0071111">
    <property type="term" value="F:cyclic-guanylate-specific phosphodiesterase activity"/>
    <property type="evidence" value="ECO:0007669"/>
    <property type="project" value="InterPro"/>
</dbReference>
<dbReference type="InterPro" id="IPR035919">
    <property type="entry name" value="EAL_sf"/>
</dbReference>
<dbReference type="EMBL" id="RQGD01000025">
    <property type="protein sequence ID" value="TGL59209.1"/>
    <property type="molecule type" value="Genomic_DNA"/>
</dbReference>
<dbReference type="SMART" id="SM00267">
    <property type="entry name" value="GGDEF"/>
    <property type="match status" value="1"/>
</dbReference>
<protein>
    <submittedName>
        <fullName evidence="4">Bifunctional diguanylate cyclase/phosphodiesterase</fullName>
    </submittedName>
</protein>
<dbReference type="Gene3D" id="3.30.70.270">
    <property type="match status" value="1"/>
</dbReference>
<dbReference type="PANTHER" id="PTHR33121:SF70">
    <property type="entry name" value="SIGNALING PROTEIN YKOW"/>
    <property type="match status" value="1"/>
</dbReference>
<comment type="caution">
    <text evidence="4">The sequence shown here is derived from an EMBL/GenBank/DDBJ whole genome shotgun (WGS) entry which is preliminary data.</text>
</comment>
<dbReference type="InterPro" id="IPR029787">
    <property type="entry name" value="Nucleotide_cyclase"/>
</dbReference>
<feature type="transmembrane region" description="Helical" evidence="1">
    <location>
        <begin position="75"/>
        <end position="91"/>
    </location>
</feature>
<evidence type="ECO:0000313" key="5">
    <source>
        <dbReference type="Proteomes" id="UP000297693"/>
    </source>
</evidence>
<keyword evidence="1" id="KW-0812">Transmembrane</keyword>
<evidence type="ECO:0000259" key="2">
    <source>
        <dbReference type="PROSITE" id="PS50883"/>
    </source>
</evidence>
<feature type="transmembrane region" description="Helical" evidence="1">
    <location>
        <begin position="50"/>
        <end position="69"/>
    </location>
</feature>
<accession>A0A4R9K0M4</accession>
<dbReference type="SUPFAM" id="SSF141868">
    <property type="entry name" value="EAL domain-like"/>
    <property type="match status" value="1"/>
</dbReference>
<dbReference type="InterPro" id="IPR000160">
    <property type="entry name" value="GGDEF_dom"/>
</dbReference>
<dbReference type="Proteomes" id="UP000297693">
    <property type="component" value="Unassembled WGS sequence"/>
</dbReference>
<organism evidence="4 5">
    <name type="scientific">Leptospira ognonensis</name>
    <dbReference type="NCBI Taxonomy" id="2484945"/>
    <lineage>
        <taxon>Bacteria</taxon>
        <taxon>Pseudomonadati</taxon>
        <taxon>Spirochaetota</taxon>
        <taxon>Spirochaetia</taxon>
        <taxon>Leptospirales</taxon>
        <taxon>Leptospiraceae</taxon>
        <taxon>Leptospira</taxon>
    </lineage>
</organism>
<sequence length="653" mass="74050">MVSYKYSTQISHQRMKTSLRFKITKFFSSRMKPIIPFDPIDFQIRRLKQLFWIAEFTLTISIISSFSTVPFPETIAKFSTAIFLLLVYYFIYLRKVILARGLLLLVLTMGFSIFIWIDSGIRDTGLIAFSGILICAAALGANRLFAIILAYTIAFIMAMGYANITGLYIHNIRKLDYTIILDTILIYSTIGAIIWFLIHDLNESLVKATAEAAKANRSTLLVEHMVNHDLLTGLPNKILARDRFEQGYLHTKANQGKIALIVLDLDNFQTINDSLGHSIGDELILRVAHRLSGIMRETDTIARLGADEFLIIVDSKNDLDIVFEVAIDIMNQMTIPFRLKSIDYVTTCSLGIAISPDDDIEFDSLLKKANLALDRAKATTKNRFVFYDTKMNVDTQEQLNLLLHLRTAILENQFYLCYQPKINLSDNSLIGAEALIRWKHPQKGIISPLSFIPITETFGLIIDIGDWVLKEACKQCKAWHDLGYKNLTVAVNVSAIQFKRGNIEEIVLNALRDSGLPPQYLEIEMTESILIDDSNVLLDALLRLRNLGIKFSIDDFGTGYSNLGYIKKFQVEILKIDQSFIKKMSENIQDEAIVKAIIQMASGMGLRTIAEGVEDEATKEKLKEFNCDFAQGYLWSQPVSTDEMIRYIQKFPV</sequence>
<evidence type="ECO:0000259" key="3">
    <source>
        <dbReference type="PROSITE" id="PS50887"/>
    </source>
</evidence>
<dbReference type="OrthoDB" id="310793at2"/>